<feature type="transmembrane region" description="Helical" evidence="7">
    <location>
        <begin position="40"/>
        <end position="59"/>
    </location>
</feature>
<feature type="transmembrane region" description="Helical" evidence="7">
    <location>
        <begin position="389"/>
        <end position="413"/>
    </location>
</feature>
<dbReference type="SUPFAM" id="SSF103473">
    <property type="entry name" value="MFS general substrate transporter"/>
    <property type="match status" value="1"/>
</dbReference>
<name>A0A3A1WFM3_9HYPH</name>
<dbReference type="InterPro" id="IPR020846">
    <property type="entry name" value="MFS_dom"/>
</dbReference>
<dbReference type="PANTHER" id="PTHR42718:SF46">
    <property type="entry name" value="BLR6921 PROTEIN"/>
    <property type="match status" value="1"/>
</dbReference>
<feature type="transmembrane region" description="Helical" evidence="7">
    <location>
        <begin position="220"/>
        <end position="237"/>
    </location>
</feature>
<feature type="transmembrane region" description="Helical" evidence="7">
    <location>
        <begin position="159"/>
        <end position="180"/>
    </location>
</feature>
<feature type="transmembrane region" description="Helical" evidence="7">
    <location>
        <begin position="425"/>
        <end position="444"/>
    </location>
</feature>
<organism evidence="9 10">
    <name type="scientific">Aureimonas flava</name>
    <dbReference type="NCBI Taxonomy" id="2320271"/>
    <lineage>
        <taxon>Bacteria</taxon>
        <taxon>Pseudomonadati</taxon>
        <taxon>Pseudomonadota</taxon>
        <taxon>Alphaproteobacteria</taxon>
        <taxon>Hyphomicrobiales</taxon>
        <taxon>Aurantimonadaceae</taxon>
        <taxon>Aureimonas</taxon>
    </lineage>
</organism>
<dbReference type="InterPro" id="IPR011701">
    <property type="entry name" value="MFS"/>
</dbReference>
<dbReference type="GO" id="GO:0005886">
    <property type="term" value="C:plasma membrane"/>
    <property type="evidence" value="ECO:0007669"/>
    <property type="project" value="UniProtKB-SubCell"/>
</dbReference>
<feature type="domain" description="Major facilitator superfamily (MFS) profile" evidence="8">
    <location>
        <begin position="5"/>
        <end position="451"/>
    </location>
</feature>
<feature type="transmembrane region" description="Helical" evidence="7">
    <location>
        <begin position="291"/>
        <end position="312"/>
    </location>
</feature>
<comment type="caution">
    <text evidence="9">The sequence shown here is derived from an EMBL/GenBank/DDBJ whole genome shotgun (WGS) entry which is preliminary data.</text>
</comment>
<keyword evidence="10" id="KW-1185">Reference proteome</keyword>
<keyword evidence="5 7" id="KW-1133">Transmembrane helix</keyword>
<feature type="transmembrane region" description="Helical" evidence="7">
    <location>
        <begin position="71"/>
        <end position="90"/>
    </location>
</feature>
<dbReference type="Proteomes" id="UP000265750">
    <property type="component" value="Unassembled WGS sequence"/>
</dbReference>
<dbReference type="Gene3D" id="1.20.1720.10">
    <property type="entry name" value="Multidrug resistance protein D"/>
    <property type="match status" value="1"/>
</dbReference>
<reference evidence="10" key="1">
    <citation type="submission" date="2018-09" db="EMBL/GenBank/DDBJ databases">
        <authorList>
            <person name="Tuo L."/>
        </authorList>
    </citation>
    <scope>NUCLEOTIDE SEQUENCE [LARGE SCALE GENOMIC DNA]</scope>
    <source>
        <strain evidence="10">M2BS4Y-1</strain>
    </source>
</reference>
<protein>
    <submittedName>
        <fullName evidence="9">MFS transporter</fullName>
    </submittedName>
</protein>
<proteinExistence type="predicted"/>
<keyword evidence="3" id="KW-1003">Cell membrane</keyword>
<evidence type="ECO:0000256" key="3">
    <source>
        <dbReference type="ARBA" id="ARBA00022475"/>
    </source>
</evidence>
<feature type="transmembrane region" description="Helical" evidence="7">
    <location>
        <begin position="324"/>
        <end position="342"/>
    </location>
</feature>
<evidence type="ECO:0000256" key="6">
    <source>
        <dbReference type="ARBA" id="ARBA00023136"/>
    </source>
</evidence>
<keyword evidence="2" id="KW-0813">Transport</keyword>
<dbReference type="PRINTS" id="PR01036">
    <property type="entry name" value="TCRTETB"/>
</dbReference>
<gene>
    <name evidence="9" type="ORF">D3218_18200</name>
</gene>
<dbReference type="PROSITE" id="PS50850">
    <property type="entry name" value="MFS"/>
    <property type="match status" value="1"/>
</dbReference>
<feature type="transmembrane region" description="Helical" evidence="7">
    <location>
        <begin position="96"/>
        <end position="117"/>
    </location>
</feature>
<evidence type="ECO:0000256" key="2">
    <source>
        <dbReference type="ARBA" id="ARBA00022448"/>
    </source>
</evidence>
<feature type="transmembrane region" description="Helical" evidence="7">
    <location>
        <begin position="258"/>
        <end position="279"/>
    </location>
</feature>
<dbReference type="PANTHER" id="PTHR42718">
    <property type="entry name" value="MAJOR FACILITATOR SUPERFAMILY MULTIDRUG TRANSPORTER MFSC"/>
    <property type="match status" value="1"/>
</dbReference>
<evidence type="ECO:0000259" key="8">
    <source>
        <dbReference type="PROSITE" id="PS50850"/>
    </source>
</evidence>
<comment type="subcellular location">
    <subcellularLocation>
        <location evidence="1">Cell membrane</location>
        <topology evidence="1">Multi-pass membrane protein</topology>
    </subcellularLocation>
</comment>
<evidence type="ECO:0000256" key="4">
    <source>
        <dbReference type="ARBA" id="ARBA00022692"/>
    </source>
</evidence>
<keyword evidence="6 7" id="KW-0472">Membrane</keyword>
<feature type="transmembrane region" description="Helical" evidence="7">
    <location>
        <begin position="348"/>
        <end position="368"/>
    </location>
</feature>
<dbReference type="AlphaFoldDB" id="A0A3A1WFM3"/>
<dbReference type="Gene3D" id="1.20.1250.20">
    <property type="entry name" value="MFS general substrate transporter like domains"/>
    <property type="match status" value="1"/>
</dbReference>
<dbReference type="InterPro" id="IPR036259">
    <property type="entry name" value="MFS_trans_sf"/>
</dbReference>
<evidence type="ECO:0000256" key="5">
    <source>
        <dbReference type="ARBA" id="ARBA00022989"/>
    </source>
</evidence>
<dbReference type="RefSeq" id="WP_119541507.1">
    <property type="nucleotide sequence ID" value="NZ_QYRN01000013.1"/>
</dbReference>
<feature type="transmembrane region" description="Helical" evidence="7">
    <location>
        <begin position="192"/>
        <end position="214"/>
    </location>
</feature>
<evidence type="ECO:0000256" key="7">
    <source>
        <dbReference type="SAM" id="Phobius"/>
    </source>
</evidence>
<evidence type="ECO:0000256" key="1">
    <source>
        <dbReference type="ARBA" id="ARBA00004651"/>
    </source>
</evidence>
<feature type="transmembrane region" description="Helical" evidence="7">
    <location>
        <begin position="129"/>
        <end position="147"/>
    </location>
</feature>
<sequence>MKRIVPLVLAVALFMENIDSTVIATSLATIARDIGTSPIALKLALTSYYVALAVFIPISGRMADRFGAKPVFQTAIGVFLVGSLACGFASSLEGFVIARFVQGMGGAMMTPVGRLLLVRAVPRSDLVGAMAWFTMPALVGPLIGPPLGGAIATFADWRWIFFINIPVGIAGMALAQRFLPRVEPMRDVSFDWAGFVLSGLACAGVVFGLSVVSLPALPPAVGIATTLVGAVFALLYVRHARRTAHPVVRLELLRIATLRASVIGGSLFRIGAGATPFLFPLMLQIGFGYTAFQSGLVSAVSIGGAMTTKALIKPILKRFGFRPTLVVSALIGGSLIGAIAFYGPGVPIGVLIVLMLVGGFFRSMFFTGTNTIAFADVPHNRSGDATSMLAAFQQIAIAGGVATAGGILEAGIVLHGRDHATLADFSLAFLAVGLVTMLAAIPFMRLTREAGAELAGRRVPAE</sequence>
<evidence type="ECO:0000313" key="9">
    <source>
        <dbReference type="EMBL" id="RIX97729.1"/>
    </source>
</evidence>
<accession>A0A3A1WFM3</accession>
<dbReference type="EMBL" id="QYRN01000013">
    <property type="protein sequence ID" value="RIX97729.1"/>
    <property type="molecule type" value="Genomic_DNA"/>
</dbReference>
<keyword evidence="4 7" id="KW-0812">Transmembrane</keyword>
<dbReference type="GO" id="GO:0022857">
    <property type="term" value="F:transmembrane transporter activity"/>
    <property type="evidence" value="ECO:0007669"/>
    <property type="project" value="InterPro"/>
</dbReference>
<evidence type="ECO:0000313" key="10">
    <source>
        <dbReference type="Proteomes" id="UP000265750"/>
    </source>
</evidence>
<dbReference type="Pfam" id="PF07690">
    <property type="entry name" value="MFS_1"/>
    <property type="match status" value="1"/>
</dbReference>
<dbReference type="OrthoDB" id="9812221at2"/>